<keyword evidence="6" id="KW-1185">Reference proteome</keyword>
<evidence type="ECO:0000256" key="1">
    <source>
        <dbReference type="ARBA" id="ARBA00006484"/>
    </source>
</evidence>
<dbReference type="Gene3D" id="3.40.50.720">
    <property type="entry name" value="NAD(P)-binding Rossmann-like Domain"/>
    <property type="match status" value="1"/>
</dbReference>
<dbReference type="InterPro" id="IPR029058">
    <property type="entry name" value="AB_hydrolase_fold"/>
</dbReference>
<organism evidence="5 6">
    <name type="scientific">Pseudonocardia eucalypti</name>
    <dbReference type="NCBI Taxonomy" id="648755"/>
    <lineage>
        <taxon>Bacteria</taxon>
        <taxon>Bacillati</taxon>
        <taxon>Actinomycetota</taxon>
        <taxon>Actinomycetes</taxon>
        <taxon>Pseudonocardiales</taxon>
        <taxon>Pseudonocardiaceae</taxon>
        <taxon>Pseudonocardia</taxon>
    </lineage>
</organism>
<comment type="similarity">
    <text evidence="1">Belongs to the short-chain dehydrogenases/reductases (SDR) family.</text>
</comment>
<sequence>MSHNGAGTRRITANDGVSLAIQEHGDRAAPTVLAVHGYPDDHTVWDGVVAELSERFHVVTYDVRGAGGSTAPTSRAGYHLDRLAADLGAVADEVSPDRPVHLLAHDWGSIQAWHAVTGPGPRARYASLTSISGPSLDYAGAWFRSRLRRPTARGLRELLVQLASSGYIGFFQLPALPELAWRSGLLPALMTRLSRGDTGLRRPSTQDGIRGLELYRANMLTRLTRPEPVPTGIPAQVLAPRHDPFVSAPLQSDVARWVPELTVRSVAGGHWVPRAHPKVIARCVTELAEQCEGGPSRPALRRAHSRATGIGRPSRPHQGSLAVITGAGSGIGRATALALAERGADVVIADRDEPAAEQTCREASRHDVTATAYQVDVADPDAMAKFADRVITEHGVPDIVINNAGIGMAGPFTETSLADWQRIIDVNLWGVIHGCRLFATPMIERGEGGQIVNLASAAAYLPSRALPAYSTTKAAVLMLSECLRAELAEHDIGVSAICPGIVHTNITTTTRFVGADTDEETRRQQASHLAYGRRNYTPERAAKEILRALERNRALAPVTPEAHLALAASRLTPAVLRAAARREVKF</sequence>
<dbReference type="Proteomes" id="UP001428817">
    <property type="component" value="Unassembled WGS sequence"/>
</dbReference>
<dbReference type="SUPFAM" id="SSF51735">
    <property type="entry name" value="NAD(P)-binding Rossmann-fold domains"/>
    <property type="match status" value="1"/>
</dbReference>
<dbReference type="PRINTS" id="PR00081">
    <property type="entry name" value="GDHRDH"/>
</dbReference>
<comment type="caution">
    <text evidence="5">The sequence shown here is derived from an EMBL/GenBank/DDBJ whole genome shotgun (WGS) entry which is preliminary data.</text>
</comment>
<dbReference type="Pfam" id="PF00561">
    <property type="entry name" value="Abhydrolase_1"/>
    <property type="match status" value="1"/>
</dbReference>
<proteinExistence type="inferred from homology"/>
<dbReference type="InterPro" id="IPR036291">
    <property type="entry name" value="NAD(P)-bd_dom_sf"/>
</dbReference>
<protein>
    <submittedName>
        <fullName evidence="5">SDR family oxidoreductase</fullName>
    </submittedName>
</protein>
<dbReference type="NCBIfam" id="NF004514">
    <property type="entry name" value="PRK05855.1"/>
    <property type="match status" value="1"/>
</dbReference>
<dbReference type="SMART" id="SM00822">
    <property type="entry name" value="PKS_KR"/>
    <property type="match status" value="1"/>
</dbReference>
<dbReference type="InterPro" id="IPR057326">
    <property type="entry name" value="KR_dom"/>
</dbReference>
<dbReference type="PRINTS" id="PR00080">
    <property type="entry name" value="SDRFAMILY"/>
</dbReference>
<dbReference type="PANTHER" id="PTHR43391:SF12">
    <property type="entry name" value="OXIDOREDUCTASE EPHD-RELATED"/>
    <property type="match status" value="1"/>
</dbReference>
<feature type="domain" description="Ketoreductase" evidence="4">
    <location>
        <begin position="320"/>
        <end position="505"/>
    </location>
</feature>
<evidence type="ECO:0000313" key="5">
    <source>
        <dbReference type="EMBL" id="GAA5160939.1"/>
    </source>
</evidence>
<dbReference type="PROSITE" id="PS00061">
    <property type="entry name" value="ADH_SHORT"/>
    <property type="match status" value="1"/>
</dbReference>
<evidence type="ECO:0000259" key="4">
    <source>
        <dbReference type="SMART" id="SM00822"/>
    </source>
</evidence>
<gene>
    <name evidence="5" type="ORF">GCM10023321_44430</name>
</gene>
<dbReference type="InterPro" id="IPR002347">
    <property type="entry name" value="SDR_fam"/>
</dbReference>
<dbReference type="PANTHER" id="PTHR43391">
    <property type="entry name" value="RETINOL DEHYDROGENASE-RELATED"/>
    <property type="match status" value="1"/>
</dbReference>
<dbReference type="EMBL" id="BAABJP010000021">
    <property type="protein sequence ID" value="GAA5160939.1"/>
    <property type="molecule type" value="Genomic_DNA"/>
</dbReference>
<dbReference type="InterPro" id="IPR000073">
    <property type="entry name" value="AB_hydrolase_1"/>
</dbReference>
<dbReference type="CDD" id="cd05233">
    <property type="entry name" value="SDR_c"/>
    <property type="match status" value="1"/>
</dbReference>
<keyword evidence="2" id="KW-0560">Oxidoreductase</keyword>
<reference evidence="6" key="1">
    <citation type="journal article" date="2019" name="Int. J. Syst. Evol. Microbiol.">
        <title>The Global Catalogue of Microorganisms (GCM) 10K type strain sequencing project: providing services to taxonomists for standard genome sequencing and annotation.</title>
        <authorList>
            <consortium name="The Broad Institute Genomics Platform"/>
            <consortium name="The Broad Institute Genome Sequencing Center for Infectious Disease"/>
            <person name="Wu L."/>
            <person name="Ma J."/>
        </authorList>
    </citation>
    <scope>NUCLEOTIDE SEQUENCE [LARGE SCALE GENOMIC DNA]</scope>
    <source>
        <strain evidence="6">JCM 18303</strain>
    </source>
</reference>
<accession>A0ABP9QFE5</accession>
<feature type="region of interest" description="Disordered" evidence="3">
    <location>
        <begin position="292"/>
        <end position="319"/>
    </location>
</feature>
<evidence type="ECO:0000313" key="6">
    <source>
        <dbReference type="Proteomes" id="UP001428817"/>
    </source>
</evidence>
<dbReference type="Pfam" id="PF00106">
    <property type="entry name" value="adh_short"/>
    <property type="match status" value="1"/>
</dbReference>
<evidence type="ECO:0000256" key="2">
    <source>
        <dbReference type="ARBA" id="ARBA00023002"/>
    </source>
</evidence>
<name>A0ABP9QFE5_9PSEU</name>
<dbReference type="SUPFAM" id="SSF53474">
    <property type="entry name" value="alpha/beta-Hydrolases"/>
    <property type="match status" value="1"/>
</dbReference>
<dbReference type="RefSeq" id="WP_185063675.1">
    <property type="nucleotide sequence ID" value="NZ_BAABJP010000021.1"/>
</dbReference>
<dbReference type="InterPro" id="IPR020904">
    <property type="entry name" value="Sc_DH/Rdtase_CS"/>
</dbReference>
<dbReference type="Gene3D" id="3.40.50.1820">
    <property type="entry name" value="alpha/beta hydrolase"/>
    <property type="match status" value="1"/>
</dbReference>
<evidence type="ECO:0000256" key="3">
    <source>
        <dbReference type="SAM" id="MobiDB-lite"/>
    </source>
</evidence>